<dbReference type="SUPFAM" id="SSF52540">
    <property type="entry name" value="P-loop containing nucleoside triphosphate hydrolases"/>
    <property type="match status" value="2"/>
</dbReference>
<evidence type="ECO:0000256" key="5">
    <source>
        <dbReference type="ARBA" id="ARBA00022741"/>
    </source>
</evidence>
<comment type="similarity">
    <text evidence="2">Belongs to the ABC transporter superfamily.</text>
</comment>
<dbReference type="GO" id="GO:0005524">
    <property type="term" value="F:ATP binding"/>
    <property type="evidence" value="ECO:0007669"/>
    <property type="project" value="UniProtKB-KW"/>
</dbReference>
<evidence type="ECO:0000256" key="1">
    <source>
        <dbReference type="ARBA" id="ARBA00004202"/>
    </source>
</evidence>
<dbReference type="PROSITE" id="PS00675">
    <property type="entry name" value="SIGMA54_INTERACT_1"/>
    <property type="match status" value="1"/>
</dbReference>
<keyword evidence="7" id="KW-1278">Translocase</keyword>
<dbReference type="SMART" id="SM00382">
    <property type="entry name" value="AAA"/>
    <property type="match status" value="2"/>
</dbReference>
<dbReference type="CDD" id="cd03225">
    <property type="entry name" value="ABC_cobalt_CbiO_domain1"/>
    <property type="match status" value="2"/>
</dbReference>
<dbReference type="PROSITE" id="PS50893">
    <property type="entry name" value="ABC_TRANSPORTER_2"/>
    <property type="match status" value="2"/>
</dbReference>
<proteinExistence type="inferred from homology"/>
<dbReference type="InterPro" id="IPR017871">
    <property type="entry name" value="ABC_transporter-like_CS"/>
</dbReference>
<dbReference type="GO" id="GO:0042626">
    <property type="term" value="F:ATPase-coupled transmembrane transporter activity"/>
    <property type="evidence" value="ECO:0007669"/>
    <property type="project" value="TreeGrafter"/>
</dbReference>
<dbReference type="OrthoDB" id="501320at2"/>
<dbReference type="GO" id="GO:0043190">
    <property type="term" value="C:ATP-binding cassette (ABC) transporter complex"/>
    <property type="evidence" value="ECO:0007669"/>
    <property type="project" value="TreeGrafter"/>
</dbReference>
<evidence type="ECO:0000256" key="6">
    <source>
        <dbReference type="ARBA" id="ARBA00022840"/>
    </source>
</evidence>
<keyword evidence="5" id="KW-0547">Nucleotide-binding</keyword>
<keyword evidence="3" id="KW-0813">Transport</keyword>
<dbReference type="STRING" id="392015.SAMN05421543_11123"/>
<evidence type="ECO:0000256" key="7">
    <source>
        <dbReference type="ARBA" id="ARBA00022967"/>
    </source>
</evidence>
<dbReference type="PANTHER" id="PTHR43553">
    <property type="entry name" value="HEAVY METAL TRANSPORTER"/>
    <property type="match status" value="1"/>
</dbReference>
<evidence type="ECO:0000256" key="4">
    <source>
        <dbReference type="ARBA" id="ARBA00022475"/>
    </source>
</evidence>
<dbReference type="Pfam" id="PF00005">
    <property type="entry name" value="ABC_tran"/>
    <property type="match status" value="2"/>
</dbReference>
<dbReference type="InterPro" id="IPR050095">
    <property type="entry name" value="ECF_ABC_transporter_ATP-bd"/>
</dbReference>
<organism evidence="10 11">
    <name type="scientific">Alicyclobacillus macrosporangiidus</name>
    <dbReference type="NCBI Taxonomy" id="392015"/>
    <lineage>
        <taxon>Bacteria</taxon>
        <taxon>Bacillati</taxon>
        <taxon>Bacillota</taxon>
        <taxon>Bacilli</taxon>
        <taxon>Bacillales</taxon>
        <taxon>Alicyclobacillaceae</taxon>
        <taxon>Alicyclobacillus</taxon>
    </lineage>
</organism>
<dbReference type="AlphaFoldDB" id="A0A1I7JPD8"/>
<dbReference type="InterPro" id="IPR027417">
    <property type="entry name" value="P-loop_NTPase"/>
</dbReference>
<keyword evidence="11" id="KW-1185">Reference proteome</keyword>
<dbReference type="Proteomes" id="UP000183508">
    <property type="component" value="Unassembled WGS sequence"/>
</dbReference>
<evidence type="ECO:0000256" key="3">
    <source>
        <dbReference type="ARBA" id="ARBA00022448"/>
    </source>
</evidence>
<sequence length="585" mass="62356">MLEVQVEGLTYTYPGAPTPALQEVSLTVPPGTWLLLHGDTGSGKSTLLKCLSGACPAFYGGTMAGRVRIGGLSPQAMSAAERVHRIGVVYQDPEAQQVHATVAREVAFTLENLGVPPREMGWRVAEALAMVGLSDRAGDPVASLSGGLRQRVALAAALVHQPGVLLLDEPASQIDPVAAEELWDVLRRLRDDFGLTLVMSEHRVDRLYGWVDQVAVLSRGRLVQLGPPREVAAWLREAHPDSAPVLARLWPASDVPALTVREVRQRIRQELRVPGGEGGHLSGGEVGRRKTPVAETVARTEAGAGASRELEDIVIGVERAVVLYPPSEVRALDECTAGLVRGRVTALIGPNGAGKSTLLRVWAGLQPLASGRLTGVLGGLRGDHPPSRRARSRFRTAAANGETAPPARVAFLPQNPNDLLSQETVEEELGLSLRLQGADDARTREVVAEVARGFGIHPLLPRHPRDLSGGERMRVALAALAVAEPELLLLDEPTRGLDPAQKQALGRWLRTGGRTVAVATHDLEFVAEFADRVLFVDQGQVVLSGTPGEVFRAALWFAPVLARALRGVAPGILCLADAVAAGWAR</sequence>
<evidence type="ECO:0000259" key="9">
    <source>
        <dbReference type="PROSITE" id="PS50893"/>
    </source>
</evidence>
<accession>A0A1I7JPD8</accession>
<evidence type="ECO:0000256" key="2">
    <source>
        <dbReference type="ARBA" id="ARBA00005417"/>
    </source>
</evidence>
<name>A0A1I7JPD8_9BACL</name>
<gene>
    <name evidence="10" type="ORF">SAMN05421543_11123</name>
</gene>
<protein>
    <submittedName>
        <fullName evidence="10">Energy-coupling factor transport system ATP-binding protein</fullName>
    </submittedName>
</protein>
<feature type="domain" description="ABC transporter" evidence="9">
    <location>
        <begin position="308"/>
        <end position="563"/>
    </location>
</feature>
<evidence type="ECO:0000256" key="8">
    <source>
        <dbReference type="ARBA" id="ARBA00023136"/>
    </source>
</evidence>
<dbReference type="PROSITE" id="PS00211">
    <property type="entry name" value="ABC_TRANSPORTER_1"/>
    <property type="match status" value="1"/>
</dbReference>
<dbReference type="EMBL" id="FPBV01000011">
    <property type="protein sequence ID" value="SFU86986.1"/>
    <property type="molecule type" value="Genomic_DNA"/>
</dbReference>
<evidence type="ECO:0000313" key="10">
    <source>
        <dbReference type="EMBL" id="SFU86986.1"/>
    </source>
</evidence>
<dbReference type="InterPro" id="IPR003439">
    <property type="entry name" value="ABC_transporter-like_ATP-bd"/>
</dbReference>
<dbReference type="InterPro" id="IPR015856">
    <property type="entry name" value="ABC_transpr_CbiO/EcfA_su"/>
</dbReference>
<dbReference type="InterPro" id="IPR025662">
    <property type="entry name" value="Sigma_54_int_dom_ATP-bd_1"/>
</dbReference>
<keyword evidence="8" id="KW-0472">Membrane</keyword>
<dbReference type="GO" id="GO:0016887">
    <property type="term" value="F:ATP hydrolysis activity"/>
    <property type="evidence" value="ECO:0007669"/>
    <property type="project" value="InterPro"/>
</dbReference>
<dbReference type="Gene3D" id="3.40.50.300">
    <property type="entry name" value="P-loop containing nucleotide triphosphate hydrolases"/>
    <property type="match status" value="2"/>
</dbReference>
<keyword evidence="6 10" id="KW-0067">ATP-binding</keyword>
<dbReference type="RefSeq" id="WP_074952712.1">
    <property type="nucleotide sequence ID" value="NZ_FPBV01000011.1"/>
</dbReference>
<dbReference type="PANTHER" id="PTHR43553:SF24">
    <property type="entry name" value="ENERGY-COUPLING FACTOR TRANSPORTER ATP-BINDING PROTEIN ECFA1"/>
    <property type="match status" value="1"/>
</dbReference>
<comment type="subcellular location">
    <subcellularLocation>
        <location evidence="1">Cell membrane</location>
        <topology evidence="1">Peripheral membrane protein</topology>
    </subcellularLocation>
</comment>
<feature type="domain" description="ABC transporter" evidence="9">
    <location>
        <begin position="4"/>
        <end position="244"/>
    </location>
</feature>
<dbReference type="InterPro" id="IPR003593">
    <property type="entry name" value="AAA+_ATPase"/>
</dbReference>
<evidence type="ECO:0000313" key="11">
    <source>
        <dbReference type="Proteomes" id="UP000183508"/>
    </source>
</evidence>
<reference evidence="11" key="1">
    <citation type="submission" date="2016-10" db="EMBL/GenBank/DDBJ databases">
        <authorList>
            <person name="Varghese N."/>
        </authorList>
    </citation>
    <scope>NUCLEOTIDE SEQUENCE [LARGE SCALE GENOMIC DNA]</scope>
    <source>
        <strain evidence="11">DSM 17980</strain>
    </source>
</reference>
<keyword evidence="4" id="KW-1003">Cell membrane</keyword>